<evidence type="ECO:0000256" key="1">
    <source>
        <dbReference type="SAM" id="SignalP"/>
    </source>
</evidence>
<organism evidence="3">
    <name type="scientific">Ditylenchus destructor</name>
    <dbReference type="NCBI Taxonomy" id="166010"/>
    <lineage>
        <taxon>Eukaryota</taxon>
        <taxon>Metazoa</taxon>
        <taxon>Ecdysozoa</taxon>
        <taxon>Nematoda</taxon>
        <taxon>Chromadorea</taxon>
        <taxon>Rhabditida</taxon>
        <taxon>Tylenchina</taxon>
        <taxon>Tylenchomorpha</taxon>
        <taxon>Sphaerularioidea</taxon>
        <taxon>Anguinidae</taxon>
        <taxon>Anguininae</taxon>
        <taxon>Ditylenchus</taxon>
    </lineage>
</organism>
<name>A0AA96ZRD3_9BILA</name>
<dbReference type="EMBL" id="OR523227">
    <property type="protein sequence ID" value="WNY14753.1"/>
    <property type="molecule type" value="mRNA"/>
</dbReference>
<dbReference type="InterPro" id="IPR002413">
    <property type="entry name" value="V5_allergen-like"/>
</dbReference>
<dbReference type="CDD" id="cd05380">
    <property type="entry name" value="CAP_euk"/>
    <property type="match status" value="1"/>
</dbReference>
<dbReference type="SMART" id="SM00198">
    <property type="entry name" value="SCP"/>
    <property type="match status" value="1"/>
</dbReference>
<accession>A0AA96ZRD3</accession>
<feature type="chain" id="PRO_5041700074" evidence="1">
    <location>
        <begin position="22"/>
        <end position="303"/>
    </location>
</feature>
<sequence length="303" mass="31901">MESSPRGIIAFIWLCVGVVNALTTTERDTVLNAHNKLRSDLANGRAINTNGTALPTGRNIFKLATDLSIESMAQNYANKCVFQHSTAAERNNTGENLYVYYAQQNFVEALTAASNMWWDELKQDGFYDPNLILTQTEWNRGIGHWSQQAWAKTKRIGCGVQWCPTQGFTIVVCNYSPAGNYLNQAVYERGSPCSACGTGASCDSNSGLCCDASNSQCSSPVGTVTTTLAPGVSPTTKAPTTTTKAPSSGSCTAQLTSCSSSSCGCSCTINGGTNTDTTNSSCKVSVTSCSSNSCGCSCSVTSG</sequence>
<dbReference type="Gene3D" id="3.40.33.10">
    <property type="entry name" value="CAP"/>
    <property type="match status" value="1"/>
</dbReference>
<dbReference type="PANTHER" id="PTHR10334">
    <property type="entry name" value="CYSTEINE-RICH SECRETORY PROTEIN-RELATED"/>
    <property type="match status" value="1"/>
</dbReference>
<dbReference type="InterPro" id="IPR018244">
    <property type="entry name" value="Allrgn_V5/Tpx1_CS"/>
</dbReference>
<dbReference type="GO" id="GO:0005576">
    <property type="term" value="C:extracellular region"/>
    <property type="evidence" value="ECO:0007669"/>
    <property type="project" value="InterPro"/>
</dbReference>
<dbReference type="PRINTS" id="PR00837">
    <property type="entry name" value="V5TPXLIKE"/>
</dbReference>
<keyword evidence="1" id="KW-0732">Signal</keyword>
<dbReference type="AlphaFoldDB" id="A0AA96ZRD3"/>
<dbReference type="SUPFAM" id="SSF55797">
    <property type="entry name" value="PR-1-like"/>
    <property type="match status" value="1"/>
</dbReference>
<feature type="domain" description="SCP" evidence="2">
    <location>
        <begin position="25"/>
        <end position="183"/>
    </location>
</feature>
<dbReference type="Pfam" id="PF00188">
    <property type="entry name" value="CAP"/>
    <property type="match status" value="1"/>
</dbReference>
<dbReference type="InterPro" id="IPR001283">
    <property type="entry name" value="CRISP-related"/>
</dbReference>
<evidence type="ECO:0000259" key="2">
    <source>
        <dbReference type="SMART" id="SM00198"/>
    </source>
</evidence>
<proteinExistence type="evidence at transcript level"/>
<protein>
    <submittedName>
        <fullName evidence="3">Venom allergen-like protein</fullName>
    </submittedName>
</protein>
<feature type="signal peptide" evidence="1">
    <location>
        <begin position="1"/>
        <end position="21"/>
    </location>
</feature>
<evidence type="ECO:0000313" key="3">
    <source>
        <dbReference type="EMBL" id="WNY14753.1"/>
    </source>
</evidence>
<dbReference type="PROSITE" id="PS01010">
    <property type="entry name" value="CRISP_2"/>
    <property type="match status" value="1"/>
</dbReference>
<dbReference type="InterPro" id="IPR035940">
    <property type="entry name" value="CAP_sf"/>
</dbReference>
<dbReference type="PRINTS" id="PR00838">
    <property type="entry name" value="V5ALLERGEN"/>
</dbReference>
<dbReference type="InterPro" id="IPR014044">
    <property type="entry name" value="CAP_dom"/>
</dbReference>
<reference evidence="3" key="1">
    <citation type="submission" date="2023-09" db="EMBL/GenBank/DDBJ databases">
        <title>A variant of the venom allergen-like protein, DdVAP2, is required for the migratory endoparasitic plant nematode Ditylenchus destructor parasitism of plants.</title>
        <authorList>
            <person name="Chang Q."/>
            <person name="Yang Y."/>
            <person name="Zhao M."/>
        </authorList>
    </citation>
    <scope>NUCLEOTIDE SEQUENCE</scope>
    <source>
        <strain evidence="3">Xi'an</strain>
    </source>
</reference>